<keyword evidence="2" id="KW-1185">Reference proteome</keyword>
<dbReference type="InParanoid" id="A0A0D0D199"/>
<dbReference type="STRING" id="930991.A0A0D0D199"/>
<dbReference type="Proteomes" id="UP000054538">
    <property type="component" value="Unassembled WGS sequence"/>
</dbReference>
<reference evidence="2" key="2">
    <citation type="submission" date="2015-01" db="EMBL/GenBank/DDBJ databases">
        <title>Evolutionary Origins and Diversification of the Mycorrhizal Mutualists.</title>
        <authorList>
            <consortium name="DOE Joint Genome Institute"/>
            <consortium name="Mycorrhizal Genomics Consortium"/>
            <person name="Kohler A."/>
            <person name="Kuo A."/>
            <person name="Nagy L.G."/>
            <person name="Floudas D."/>
            <person name="Copeland A."/>
            <person name="Barry K.W."/>
            <person name="Cichocki N."/>
            <person name="Veneault-Fourrey C."/>
            <person name="LaButti K."/>
            <person name="Lindquist E.A."/>
            <person name="Lipzen A."/>
            <person name="Lundell T."/>
            <person name="Morin E."/>
            <person name="Murat C."/>
            <person name="Riley R."/>
            <person name="Ohm R."/>
            <person name="Sun H."/>
            <person name="Tunlid A."/>
            <person name="Henrissat B."/>
            <person name="Grigoriev I.V."/>
            <person name="Hibbett D.S."/>
            <person name="Martin F."/>
        </authorList>
    </citation>
    <scope>NUCLEOTIDE SEQUENCE [LARGE SCALE GENOMIC DNA]</scope>
    <source>
        <strain evidence="2">Ve08.2h10</strain>
    </source>
</reference>
<sequence>MLTHPGIPHHCLNLKLNAICAIQCNITIDKGLIHLMNDNQMQCIPSITFTLSPPHSYWNVNHKQFLLQLAYATTFNGCQGLTLSQTAIDLCTDPFAHDSLVIFAPSNANHDCANIVYPNLLLCNCNV</sequence>
<dbReference type="AlphaFoldDB" id="A0A0D0D199"/>
<dbReference type="EMBL" id="KN825726">
    <property type="protein sequence ID" value="KIK81823.1"/>
    <property type="molecule type" value="Genomic_DNA"/>
</dbReference>
<reference evidence="1 2" key="1">
    <citation type="submission" date="2014-04" db="EMBL/GenBank/DDBJ databases">
        <authorList>
            <consortium name="DOE Joint Genome Institute"/>
            <person name="Kuo A."/>
            <person name="Kohler A."/>
            <person name="Jargeat P."/>
            <person name="Nagy L.G."/>
            <person name="Floudas D."/>
            <person name="Copeland A."/>
            <person name="Barry K.W."/>
            <person name="Cichocki N."/>
            <person name="Veneault-Fourrey C."/>
            <person name="LaButti K."/>
            <person name="Lindquist E.A."/>
            <person name="Lipzen A."/>
            <person name="Lundell T."/>
            <person name="Morin E."/>
            <person name="Murat C."/>
            <person name="Sun H."/>
            <person name="Tunlid A."/>
            <person name="Henrissat B."/>
            <person name="Grigoriev I.V."/>
            <person name="Hibbett D.S."/>
            <person name="Martin F."/>
            <person name="Nordberg H.P."/>
            <person name="Cantor M.N."/>
            <person name="Hua S.X."/>
        </authorList>
    </citation>
    <scope>NUCLEOTIDE SEQUENCE [LARGE SCALE GENOMIC DNA]</scope>
    <source>
        <strain evidence="1 2">Ve08.2h10</strain>
    </source>
</reference>
<proteinExistence type="predicted"/>
<name>A0A0D0D199_9AGAM</name>
<organism evidence="1 2">
    <name type="scientific">Paxillus rubicundulus Ve08.2h10</name>
    <dbReference type="NCBI Taxonomy" id="930991"/>
    <lineage>
        <taxon>Eukaryota</taxon>
        <taxon>Fungi</taxon>
        <taxon>Dikarya</taxon>
        <taxon>Basidiomycota</taxon>
        <taxon>Agaricomycotina</taxon>
        <taxon>Agaricomycetes</taxon>
        <taxon>Agaricomycetidae</taxon>
        <taxon>Boletales</taxon>
        <taxon>Paxilineae</taxon>
        <taxon>Paxillaceae</taxon>
        <taxon>Paxillus</taxon>
    </lineage>
</organism>
<gene>
    <name evidence="1" type="ORF">PAXRUDRAFT_35764</name>
</gene>
<accession>A0A0D0D199</accession>
<evidence type="ECO:0000313" key="1">
    <source>
        <dbReference type="EMBL" id="KIK81823.1"/>
    </source>
</evidence>
<dbReference type="HOGENOM" id="CLU_001324_4_3_1"/>
<dbReference type="OrthoDB" id="3353471at2759"/>
<evidence type="ECO:0000313" key="2">
    <source>
        <dbReference type="Proteomes" id="UP000054538"/>
    </source>
</evidence>
<protein>
    <submittedName>
        <fullName evidence="1">Uncharacterized protein</fullName>
    </submittedName>
</protein>